<feature type="compositionally biased region" description="Low complexity" evidence="1">
    <location>
        <begin position="28"/>
        <end position="43"/>
    </location>
</feature>
<dbReference type="EMBL" id="JACEIK010000583">
    <property type="protein sequence ID" value="MCD7459394.1"/>
    <property type="molecule type" value="Genomic_DNA"/>
</dbReference>
<evidence type="ECO:0000256" key="1">
    <source>
        <dbReference type="SAM" id="MobiDB-lite"/>
    </source>
</evidence>
<keyword evidence="3" id="KW-1185">Reference proteome</keyword>
<proteinExistence type="predicted"/>
<comment type="caution">
    <text evidence="2">The sequence shown here is derived from an EMBL/GenBank/DDBJ whole genome shotgun (WGS) entry which is preliminary data.</text>
</comment>
<protein>
    <submittedName>
        <fullName evidence="2">Uncharacterized protein</fullName>
    </submittedName>
</protein>
<accession>A0ABS8SKV8</accession>
<feature type="compositionally biased region" description="Basic and acidic residues" evidence="1">
    <location>
        <begin position="1"/>
        <end position="13"/>
    </location>
</feature>
<feature type="compositionally biased region" description="Low complexity" evidence="1">
    <location>
        <begin position="84"/>
        <end position="106"/>
    </location>
</feature>
<feature type="region of interest" description="Disordered" evidence="1">
    <location>
        <begin position="1"/>
        <end position="43"/>
    </location>
</feature>
<sequence length="106" mass="11681">MTTTNRDESDKDSTASSSITMPESSRRSWMSSTNLSSFSSRRSSISLCNSSTEIPYFSGSHKPHKSNQIPWELIRRIRPNRVKSNSSISVSSAGSEAETSGAFTRN</sequence>
<evidence type="ECO:0000313" key="2">
    <source>
        <dbReference type="EMBL" id="MCD7459394.1"/>
    </source>
</evidence>
<reference evidence="2 3" key="1">
    <citation type="journal article" date="2021" name="BMC Genomics">
        <title>Datura genome reveals duplications of psychoactive alkaloid biosynthetic genes and high mutation rate following tissue culture.</title>
        <authorList>
            <person name="Rajewski A."/>
            <person name="Carter-House D."/>
            <person name="Stajich J."/>
            <person name="Litt A."/>
        </authorList>
    </citation>
    <scope>NUCLEOTIDE SEQUENCE [LARGE SCALE GENOMIC DNA]</scope>
    <source>
        <strain evidence="2">AR-01</strain>
    </source>
</reference>
<feature type="compositionally biased region" description="Polar residues" evidence="1">
    <location>
        <begin position="14"/>
        <end position="23"/>
    </location>
</feature>
<name>A0ABS8SKV8_DATST</name>
<evidence type="ECO:0000313" key="3">
    <source>
        <dbReference type="Proteomes" id="UP000823775"/>
    </source>
</evidence>
<dbReference type="Proteomes" id="UP000823775">
    <property type="component" value="Unassembled WGS sequence"/>
</dbReference>
<organism evidence="2 3">
    <name type="scientific">Datura stramonium</name>
    <name type="common">Jimsonweed</name>
    <name type="synonym">Common thornapple</name>
    <dbReference type="NCBI Taxonomy" id="4076"/>
    <lineage>
        <taxon>Eukaryota</taxon>
        <taxon>Viridiplantae</taxon>
        <taxon>Streptophyta</taxon>
        <taxon>Embryophyta</taxon>
        <taxon>Tracheophyta</taxon>
        <taxon>Spermatophyta</taxon>
        <taxon>Magnoliopsida</taxon>
        <taxon>eudicotyledons</taxon>
        <taxon>Gunneridae</taxon>
        <taxon>Pentapetalae</taxon>
        <taxon>asterids</taxon>
        <taxon>lamiids</taxon>
        <taxon>Solanales</taxon>
        <taxon>Solanaceae</taxon>
        <taxon>Solanoideae</taxon>
        <taxon>Datureae</taxon>
        <taxon>Datura</taxon>
    </lineage>
</organism>
<feature type="region of interest" description="Disordered" evidence="1">
    <location>
        <begin position="78"/>
        <end position="106"/>
    </location>
</feature>
<gene>
    <name evidence="2" type="ORF">HAX54_040851</name>
</gene>